<reference evidence="2 3" key="1">
    <citation type="journal article" date="2011" name="J. Bacteriol.">
        <title>Draft genome sequence of the polycyclic aromatic hydrocarbon-degrading, genetically engineered bioluminescent bioreporter Pseudomonas fluorescens HK44.</title>
        <authorList>
            <person name="Chauhan A."/>
            <person name="Layton A.C."/>
            <person name="Williams D.E."/>
            <person name="Smartt A.E."/>
            <person name="Ripp S."/>
            <person name="Karpinets T.V."/>
            <person name="Brown S.D."/>
            <person name="Sayler G.S."/>
        </authorList>
    </citation>
    <scope>NUCLEOTIDE SEQUENCE [LARGE SCALE GENOMIC DNA]</scope>
    <source>
        <strain evidence="2 3">HK44</strain>
    </source>
</reference>
<feature type="domain" description="HicB-like antitoxin of toxin-antitoxin system" evidence="1">
    <location>
        <begin position="3"/>
        <end position="127"/>
    </location>
</feature>
<dbReference type="Gene3D" id="1.10.1220.10">
    <property type="entry name" value="Met repressor-like"/>
    <property type="match status" value="1"/>
</dbReference>
<evidence type="ECO:0000313" key="2">
    <source>
        <dbReference type="EMBL" id="EXF93830.1"/>
    </source>
</evidence>
<organism evidence="2 3">
    <name type="scientific">Pseudomonas fluorescens HK44</name>
    <dbReference type="NCBI Taxonomy" id="1042209"/>
    <lineage>
        <taxon>Bacteria</taxon>
        <taxon>Pseudomonadati</taxon>
        <taxon>Pseudomonadota</taxon>
        <taxon>Gammaproteobacteria</taxon>
        <taxon>Pseudomonadales</taxon>
        <taxon>Pseudomonadaceae</taxon>
        <taxon>Pseudomonas</taxon>
    </lineage>
</organism>
<dbReference type="InterPro" id="IPR031807">
    <property type="entry name" value="HicB-like"/>
</dbReference>
<dbReference type="Gene3D" id="3.30.160.250">
    <property type="match status" value="1"/>
</dbReference>
<protein>
    <submittedName>
        <fullName evidence="2">CopG family transcriptional regulator</fullName>
    </submittedName>
</protein>
<dbReference type="PATRIC" id="fig|1042209.11.peg.4271"/>
<dbReference type="CDD" id="cd22231">
    <property type="entry name" value="RHH_NikR_HicB-like"/>
    <property type="match status" value="1"/>
</dbReference>
<evidence type="ECO:0000313" key="3">
    <source>
        <dbReference type="Proteomes" id="UP000022611"/>
    </source>
</evidence>
<sequence>MQYPICIEWGDENTAIGIQIPDIPGAVTAGDTFEEAYNAAVEVAHIMLQEIAAGGDDIPMPTSAAAHRSNPDFADMGWGMLELDIAPYLGKTEKVNVTLPGYVIQRIDRYVREHNVKSRSSFLADAAMEKLVRH</sequence>
<dbReference type="EMBL" id="AFOY02000015">
    <property type="protein sequence ID" value="EXF93830.1"/>
    <property type="molecule type" value="Genomic_DNA"/>
</dbReference>
<dbReference type="InterPro" id="IPR035069">
    <property type="entry name" value="TTHA1013/TTHA0281-like"/>
</dbReference>
<dbReference type="OrthoDB" id="9807959at2"/>
<dbReference type="SUPFAM" id="SSF143100">
    <property type="entry name" value="TTHA1013/TTHA0281-like"/>
    <property type="match status" value="1"/>
</dbReference>
<proteinExistence type="predicted"/>
<dbReference type="Proteomes" id="UP000022611">
    <property type="component" value="Unassembled WGS sequence"/>
</dbReference>
<dbReference type="eggNOG" id="COG1598">
    <property type="taxonomic scope" value="Bacteria"/>
</dbReference>
<dbReference type="InterPro" id="IPR013321">
    <property type="entry name" value="Arc_rbn_hlx_hlx"/>
</dbReference>
<comment type="caution">
    <text evidence="2">The sequence shown here is derived from an EMBL/GenBank/DDBJ whole genome shotgun (WGS) entry which is preliminary data.</text>
</comment>
<dbReference type="AlphaFoldDB" id="A0A010SLM3"/>
<dbReference type="HOGENOM" id="CLU_114047_1_1_6"/>
<evidence type="ECO:0000259" key="1">
    <source>
        <dbReference type="Pfam" id="PF15919"/>
    </source>
</evidence>
<dbReference type="RefSeq" id="WP_019692346.1">
    <property type="nucleotide sequence ID" value="NZ_AFOY02000015.1"/>
</dbReference>
<dbReference type="Pfam" id="PF15919">
    <property type="entry name" value="HicB_lk_antitox"/>
    <property type="match status" value="1"/>
</dbReference>
<gene>
    <name evidence="2" type="ORF">HK44_009360</name>
</gene>
<accession>A0A010SLM3</accession>
<name>A0A010SLM3_PSEFL</name>
<dbReference type="GO" id="GO:0006355">
    <property type="term" value="P:regulation of DNA-templated transcription"/>
    <property type="evidence" value="ECO:0007669"/>
    <property type="project" value="InterPro"/>
</dbReference>